<name>A0ACC1MKY7_9HYPO</name>
<accession>A0ACC1MKY7</accession>
<dbReference type="EMBL" id="JANJQO010002319">
    <property type="protein sequence ID" value="KAJ2967348.1"/>
    <property type="molecule type" value="Genomic_DNA"/>
</dbReference>
<evidence type="ECO:0000313" key="2">
    <source>
        <dbReference type="Proteomes" id="UP001143910"/>
    </source>
</evidence>
<organism evidence="1 2">
    <name type="scientific">Zarea fungicola</name>
    <dbReference type="NCBI Taxonomy" id="93591"/>
    <lineage>
        <taxon>Eukaryota</taxon>
        <taxon>Fungi</taxon>
        <taxon>Dikarya</taxon>
        <taxon>Ascomycota</taxon>
        <taxon>Pezizomycotina</taxon>
        <taxon>Sordariomycetes</taxon>
        <taxon>Hypocreomycetidae</taxon>
        <taxon>Hypocreales</taxon>
        <taxon>Cordycipitaceae</taxon>
        <taxon>Zarea</taxon>
    </lineage>
</organism>
<comment type="caution">
    <text evidence="1">The sequence shown here is derived from an EMBL/GenBank/DDBJ whole genome shotgun (WGS) entry which is preliminary data.</text>
</comment>
<sequence>MANLPADYLERVYAGVLGKVVGVYMGRPFEGWTYQRIKQELGPIRYYVHERLSQPMVVTDDDVSGTFVFIRALAEHGISPDLAAEAIGKTWLNNIVEKRSVFWWGGTGHLYGTTRPTGISRRA</sequence>
<gene>
    <name evidence="1" type="ORF">NQ176_g9701</name>
</gene>
<dbReference type="Proteomes" id="UP001143910">
    <property type="component" value="Unassembled WGS sequence"/>
</dbReference>
<reference evidence="1" key="1">
    <citation type="submission" date="2022-08" db="EMBL/GenBank/DDBJ databases">
        <title>Genome Sequence of Lecanicillium fungicola.</title>
        <authorList>
            <person name="Buettner E."/>
        </authorList>
    </citation>
    <scope>NUCLEOTIDE SEQUENCE</scope>
    <source>
        <strain evidence="1">Babe33</strain>
    </source>
</reference>
<proteinExistence type="predicted"/>
<evidence type="ECO:0000313" key="1">
    <source>
        <dbReference type="EMBL" id="KAJ2967348.1"/>
    </source>
</evidence>
<keyword evidence="2" id="KW-1185">Reference proteome</keyword>
<protein>
    <submittedName>
        <fullName evidence="1">Uncharacterized protein</fullName>
    </submittedName>
</protein>